<dbReference type="RefSeq" id="WP_317566055.1">
    <property type="nucleotide sequence ID" value="NZ_JAWLJX010000009.1"/>
</dbReference>
<proteinExistence type="predicted"/>
<dbReference type="Pfam" id="PF21274">
    <property type="entry name" value="Rng_hyd_C"/>
    <property type="match status" value="1"/>
</dbReference>
<protein>
    <submittedName>
        <fullName evidence="5">FAD-dependent monooxygenase</fullName>
    </submittedName>
</protein>
<gene>
    <name evidence="5" type="ORF">R3P96_21555</name>
</gene>
<organism evidence="5 6">
    <name type="scientific">Rhodococcoides yunnanense</name>
    <dbReference type="NCBI Taxonomy" id="278209"/>
    <lineage>
        <taxon>Bacteria</taxon>
        <taxon>Bacillati</taxon>
        <taxon>Actinomycetota</taxon>
        <taxon>Actinomycetes</taxon>
        <taxon>Mycobacteriales</taxon>
        <taxon>Nocardiaceae</taxon>
        <taxon>Rhodococcoides</taxon>
    </lineage>
</organism>
<evidence type="ECO:0000259" key="4">
    <source>
        <dbReference type="Pfam" id="PF01494"/>
    </source>
</evidence>
<dbReference type="Gene3D" id="3.40.30.120">
    <property type="match status" value="1"/>
</dbReference>
<sequence>MQLQTLDTDVIIVGAGPVGLMLAGELRLGGADVVVLERLSQPISESRASTIHARTMEIFDERGLLSMFGMPHREPVGHFGGLALQFDGVDSPYAGLWKIPQTRVEQVLGRWAVGLGALIQRDHELVGLEQSESMVVANVEASGGRTKIRASYLVGCDGERSMVRQHGAFAFSGADATRWLLRADVAGIDVPNRRFERHDAGLAVAHRNADGVTRIMVHEFDSSGGATAEQPSFVDVSAAWKRVTGDDISEGTPIWLNGFGDACKVAQRYRSGRLLLAGDAAHQQMPVGGQAINLGLQDATNLGWKLAAQVRRQAPAQLLDSYHKERFSVAKQVLSGIEAQSTLLLGGREVEPLRAVMAELIGTDAAVAKHLATKIAGLDICYSGDSDGNSVGCRLPYQQLNATGGVSNIAAPLRDGRGLLLNPTADCAQTVADGWSDRVDAVTVVQSRDTEKYSKKKILDIQSVLVRPDGYVAWVDDGLHELTPSLCRWFGSPRSRPHAR</sequence>
<evidence type="ECO:0000313" key="5">
    <source>
        <dbReference type="EMBL" id="MDV6263934.1"/>
    </source>
</evidence>
<dbReference type="Pfam" id="PF01494">
    <property type="entry name" value="FAD_binding_3"/>
    <property type="match status" value="1"/>
</dbReference>
<accession>A0ABU4BIN6</accession>
<keyword evidence="3" id="KW-0274">FAD</keyword>
<name>A0ABU4BIN6_9NOCA</name>
<evidence type="ECO:0000256" key="1">
    <source>
        <dbReference type="ARBA" id="ARBA00001974"/>
    </source>
</evidence>
<evidence type="ECO:0000313" key="6">
    <source>
        <dbReference type="Proteomes" id="UP001185755"/>
    </source>
</evidence>
<dbReference type="GO" id="GO:0004497">
    <property type="term" value="F:monooxygenase activity"/>
    <property type="evidence" value="ECO:0007669"/>
    <property type="project" value="UniProtKB-KW"/>
</dbReference>
<evidence type="ECO:0000256" key="3">
    <source>
        <dbReference type="ARBA" id="ARBA00022827"/>
    </source>
</evidence>
<dbReference type="PRINTS" id="PR00420">
    <property type="entry name" value="RNGMNOXGNASE"/>
</dbReference>
<dbReference type="PANTHER" id="PTHR43004:SF19">
    <property type="entry name" value="BINDING MONOOXYGENASE, PUTATIVE (JCVI)-RELATED"/>
    <property type="match status" value="1"/>
</dbReference>
<dbReference type="PANTHER" id="PTHR43004">
    <property type="entry name" value="TRK SYSTEM POTASSIUM UPTAKE PROTEIN"/>
    <property type="match status" value="1"/>
</dbReference>
<evidence type="ECO:0000256" key="2">
    <source>
        <dbReference type="ARBA" id="ARBA00022630"/>
    </source>
</evidence>
<dbReference type="InterPro" id="IPR036188">
    <property type="entry name" value="FAD/NAD-bd_sf"/>
</dbReference>
<comment type="cofactor">
    <cofactor evidence="1">
        <name>FAD</name>
        <dbReference type="ChEBI" id="CHEBI:57692"/>
    </cofactor>
</comment>
<dbReference type="EMBL" id="JAWLJX010000009">
    <property type="protein sequence ID" value="MDV6263934.1"/>
    <property type="molecule type" value="Genomic_DNA"/>
</dbReference>
<dbReference type="InterPro" id="IPR002938">
    <property type="entry name" value="FAD-bd"/>
</dbReference>
<dbReference type="InterPro" id="IPR050641">
    <property type="entry name" value="RIFMO-like"/>
</dbReference>
<dbReference type="SUPFAM" id="SSF51905">
    <property type="entry name" value="FAD/NAD(P)-binding domain"/>
    <property type="match status" value="1"/>
</dbReference>
<feature type="domain" description="FAD-binding" evidence="4">
    <location>
        <begin position="7"/>
        <end position="334"/>
    </location>
</feature>
<dbReference type="Gene3D" id="3.50.50.60">
    <property type="entry name" value="FAD/NAD(P)-binding domain"/>
    <property type="match status" value="1"/>
</dbReference>
<keyword evidence="6" id="KW-1185">Reference proteome</keyword>
<dbReference type="Gene3D" id="3.30.70.2450">
    <property type="match status" value="1"/>
</dbReference>
<keyword evidence="5" id="KW-0503">Monooxygenase</keyword>
<keyword evidence="5" id="KW-0560">Oxidoreductase</keyword>
<keyword evidence="2" id="KW-0285">Flavoprotein</keyword>
<comment type="caution">
    <text evidence="5">The sequence shown here is derived from an EMBL/GenBank/DDBJ whole genome shotgun (WGS) entry which is preliminary data.</text>
</comment>
<reference evidence="5 6" key="1">
    <citation type="submission" date="2023-10" db="EMBL/GenBank/DDBJ databases">
        <title>Development of a sustainable strategy for remediation of hydrocarbon-contaminated territories based on the waste exchange concept.</title>
        <authorList>
            <person name="Krivoruchko A."/>
        </authorList>
    </citation>
    <scope>NUCLEOTIDE SEQUENCE [LARGE SCALE GENOMIC DNA]</scope>
    <source>
        <strain evidence="5 6">IEGM 1323</strain>
    </source>
</reference>
<dbReference type="Proteomes" id="UP001185755">
    <property type="component" value="Unassembled WGS sequence"/>
</dbReference>